<gene>
    <name evidence="2" type="ORF">VMF7928_02360</name>
</gene>
<evidence type="ECO:0000313" key="2">
    <source>
        <dbReference type="EMBL" id="CAH0539683.1"/>
    </source>
</evidence>
<reference evidence="2" key="1">
    <citation type="submission" date="2021-11" db="EMBL/GenBank/DDBJ databases">
        <authorList>
            <person name="Rodrigo-Torres L."/>
            <person name="Arahal R. D."/>
            <person name="Lucena T."/>
        </authorList>
    </citation>
    <scope>NUCLEOTIDE SEQUENCE</scope>
    <source>
        <strain evidence="2">CECT 7928</strain>
    </source>
</reference>
<protein>
    <submittedName>
        <fullName evidence="2">Uncharacterized protein</fullName>
    </submittedName>
</protein>
<comment type="caution">
    <text evidence="2">The sequence shown here is derived from an EMBL/GenBank/DDBJ whole genome shotgun (WGS) entry which is preliminary data.</text>
</comment>
<evidence type="ECO:0000313" key="3">
    <source>
        <dbReference type="Proteomes" id="UP000838748"/>
    </source>
</evidence>
<evidence type="ECO:0000256" key="1">
    <source>
        <dbReference type="SAM" id="MobiDB-lite"/>
    </source>
</evidence>
<dbReference type="Proteomes" id="UP000838748">
    <property type="component" value="Unassembled WGS sequence"/>
</dbReference>
<sequence length="29" mass="3202">MFANQNAKRQRPSKGGGANKQKRVPLSMT</sequence>
<keyword evidence="3" id="KW-1185">Reference proteome</keyword>
<dbReference type="EMBL" id="CAKLDM010000002">
    <property type="protein sequence ID" value="CAH0539683.1"/>
    <property type="molecule type" value="Genomic_DNA"/>
</dbReference>
<accession>A0ABM9A531</accession>
<proteinExistence type="predicted"/>
<feature type="region of interest" description="Disordered" evidence="1">
    <location>
        <begin position="1"/>
        <end position="29"/>
    </location>
</feature>
<organism evidence="2 3">
    <name type="scientific">Vibrio marisflavi CECT 7928</name>
    <dbReference type="NCBI Taxonomy" id="634439"/>
    <lineage>
        <taxon>Bacteria</taxon>
        <taxon>Pseudomonadati</taxon>
        <taxon>Pseudomonadota</taxon>
        <taxon>Gammaproteobacteria</taxon>
        <taxon>Vibrionales</taxon>
        <taxon>Vibrionaceae</taxon>
        <taxon>Vibrio</taxon>
    </lineage>
</organism>
<name>A0ABM9A531_9VIBR</name>